<dbReference type="PANTHER" id="PTHR48475">
    <property type="entry name" value="RIBONUCLEASE H"/>
    <property type="match status" value="1"/>
</dbReference>
<evidence type="ECO:0000313" key="1">
    <source>
        <dbReference type="EMBL" id="PON36884.1"/>
    </source>
</evidence>
<protein>
    <submittedName>
        <fullName evidence="1">Ribonuclease H-like domain containing protein</fullName>
    </submittedName>
</protein>
<dbReference type="STRING" id="3476.A0A2P5AK51"/>
<dbReference type="InterPro" id="IPR012337">
    <property type="entry name" value="RNaseH-like_sf"/>
</dbReference>
<dbReference type="Proteomes" id="UP000237105">
    <property type="component" value="Unassembled WGS sequence"/>
</dbReference>
<reference evidence="2" key="1">
    <citation type="submission" date="2016-06" db="EMBL/GenBank/DDBJ databases">
        <title>Parallel loss of symbiosis genes in relatives of nitrogen-fixing non-legume Parasponia.</title>
        <authorList>
            <person name="Van Velzen R."/>
            <person name="Holmer R."/>
            <person name="Bu F."/>
            <person name="Rutten L."/>
            <person name="Van Zeijl A."/>
            <person name="Liu W."/>
            <person name="Santuari L."/>
            <person name="Cao Q."/>
            <person name="Sharma T."/>
            <person name="Shen D."/>
            <person name="Roswanjaya Y."/>
            <person name="Wardhani T."/>
            <person name="Kalhor M.S."/>
            <person name="Jansen J."/>
            <person name="Van den Hoogen J."/>
            <person name="Gungor B."/>
            <person name="Hartog M."/>
            <person name="Hontelez J."/>
            <person name="Verver J."/>
            <person name="Yang W.-C."/>
            <person name="Schijlen E."/>
            <person name="Repin R."/>
            <person name="Schilthuizen M."/>
            <person name="Schranz E."/>
            <person name="Heidstra R."/>
            <person name="Miyata K."/>
            <person name="Fedorova E."/>
            <person name="Kohlen W."/>
            <person name="Bisseling T."/>
            <person name="Smit S."/>
            <person name="Geurts R."/>
        </authorList>
    </citation>
    <scope>NUCLEOTIDE SEQUENCE [LARGE SCALE GENOMIC DNA]</scope>
    <source>
        <strain evidence="2">cv. WU1-14</strain>
    </source>
</reference>
<sequence length="100" mass="11320">SAIVHPQANGQVEAINKILKQNIKTKLEEHKGAWPDVLPEVLWAYRTTQRTTTGESPFSLAYGYEAMIPVEIGAGSLRRSVYEQKRNDVLLRVELDLLEE</sequence>
<keyword evidence="2" id="KW-1185">Reference proteome</keyword>
<accession>A0A2P5AK51</accession>
<comment type="caution">
    <text evidence="1">The sequence shown here is derived from an EMBL/GenBank/DDBJ whole genome shotgun (WGS) entry which is preliminary data.</text>
</comment>
<dbReference type="EMBL" id="JXTB01000550">
    <property type="protein sequence ID" value="PON36884.1"/>
    <property type="molecule type" value="Genomic_DNA"/>
</dbReference>
<dbReference type="PANTHER" id="PTHR48475:SF2">
    <property type="entry name" value="RIBONUCLEASE H"/>
    <property type="match status" value="1"/>
</dbReference>
<dbReference type="InterPro" id="IPR036397">
    <property type="entry name" value="RNaseH_sf"/>
</dbReference>
<dbReference type="GO" id="GO:0003676">
    <property type="term" value="F:nucleic acid binding"/>
    <property type="evidence" value="ECO:0007669"/>
    <property type="project" value="InterPro"/>
</dbReference>
<feature type="non-terminal residue" evidence="1">
    <location>
        <position position="1"/>
    </location>
</feature>
<evidence type="ECO:0000313" key="2">
    <source>
        <dbReference type="Proteomes" id="UP000237105"/>
    </source>
</evidence>
<dbReference type="AlphaFoldDB" id="A0A2P5AK51"/>
<proteinExistence type="predicted"/>
<organism evidence="1 2">
    <name type="scientific">Parasponia andersonii</name>
    <name type="common">Sponia andersonii</name>
    <dbReference type="NCBI Taxonomy" id="3476"/>
    <lineage>
        <taxon>Eukaryota</taxon>
        <taxon>Viridiplantae</taxon>
        <taxon>Streptophyta</taxon>
        <taxon>Embryophyta</taxon>
        <taxon>Tracheophyta</taxon>
        <taxon>Spermatophyta</taxon>
        <taxon>Magnoliopsida</taxon>
        <taxon>eudicotyledons</taxon>
        <taxon>Gunneridae</taxon>
        <taxon>Pentapetalae</taxon>
        <taxon>rosids</taxon>
        <taxon>fabids</taxon>
        <taxon>Rosales</taxon>
        <taxon>Cannabaceae</taxon>
        <taxon>Parasponia</taxon>
    </lineage>
</organism>
<name>A0A2P5AK51_PARAD</name>
<dbReference type="Gene3D" id="3.30.420.10">
    <property type="entry name" value="Ribonuclease H-like superfamily/Ribonuclease H"/>
    <property type="match status" value="1"/>
</dbReference>
<dbReference type="OrthoDB" id="1739513at2759"/>
<gene>
    <name evidence="1" type="ORF">PanWU01x14_324930</name>
</gene>
<dbReference type="SUPFAM" id="SSF53098">
    <property type="entry name" value="Ribonuclease H-like"/>
    <property type="match status" value="1"/>
</dbReference>